<evidence type="ECO:0000256" key="9">
    <source>
        <dbReference type="HAMAP-Rule" id="MF_01148"/>
    </source>
</evidence>
<evidence type="ECO:0000256" key="7">
    <source>
        <dbReference type="ARBA" id="ARBA00023136"/>
    </source>
</evidence>
<evidence type="ECO:0000256" key="3">
    <source>
        <dbReference type="ARBA" id="ARBA00022475"/>
    </source>
</evidence>
<dbReference type="HAMAP" id="MF_01148">
    <property type="entry name" value="Lnt"/>
    <property type="match status" value="1"/>
</dbReference>
<keyword evidence="4 9" id="KW-0808">Transferase</keyword>
<dbReference type="PANTHER" id="PTHR38686:SF1">
    <property type="entry name" value="APOLIPOPROTEIN N-ACYLTRANSFERASE"/>
    <property type="match status" value="1"/>
</dbReference>
<keyword evidence="12" id="KW-1185">Reference proteome</keyword>
<accession>A0A1T0B530</accession>
<keyword evidence="3 9" id="KW-1003">Cell membrane</keyword>
<dbReference type="InterPro" id="IPR003010">
    <property type="entry name" value="C-N_Hydrolase"/>
</dbReference>
<protein>
    <recommendedName>
        <fullName evidence="9">Apolipoprotein N-acyltransferase</fullName>
        <shortName evidence="9">ALP N-acyltransferase</shortName>
        <ecNumber evidence="9">2.3.1.269</ecNumber>
    </recommendedName>
</protein>
<dbReference type="STRING" id="123822.B0188_04060"/>
<dbReference type="InterPro" id="IPR036526">
    <property type="entry name" value="C-N_Hydrolase_sf"/>
</dbReference>
<dbReference type="GO" id="GO:0016410">
    <property type="term" value="F:N-acyltransferase activity"/>
    <property type="evidence" value="ECO:0007669"/>
    <property type="project" value="UniProtKB-UniRule"/>
</dbReference>
<dbReference type="AlphaFoldDB" id="A0A1T0B530"/>
<gene>
    <name evidence="9" type="primary">lnt</name>
    <name evidence="11" type="ORF">B0188_04060</name>
</gene>
<dbReference type="GO" id="GO:0042158">
    <property type="term" value="P:lipoprotein biosynthetic process"/>
    <property type="evidence" value="ECO:0007669"/>
    <property type="project" value="UniProtKB-UniRule"/>
</dbReference>
<dbReference type="CDD" id="cd07571">
    <property type="entry name" value="ALP_N-acyl_transferase"/>
    <property type="match status" value="1"/>
</dbReference>
<organism evidence="11 12">
    <name type="scientific">[Haemophilus] felis</name>
    <dbReference type="NCBI Taxonomy" id="123822"/>
    <lineage>
        <taxon>Bacteria</taxon>
        <taxon>Pseudomonadati</taxon>
        <taxon>Pseudomonadota</taxon>
        <taxon>Gammaproteobacteria</taxon>
        <taxon>Pasteurellales</taxon>
        <taxon>Pasteurellaceae</taxon>
    </lineage>
</organism>
<keyword evidence="7 9" id="KW-0472">Membrane</keyword>
<evidence type="ECO:0000256" key="2">
    <source>
        <dbReference type="ARBA" id="ARBA00010065"/>
    </source>
</evidence>
<evidence type="ECO:0000256" key="1">
    <source>
        <dbReference type="ARBA" id="ARBA00004651"/>
    </source>
</evidence>
<feature type="transmembrane region" description="Helical" evidence="9">
    <location>
        <begin position="188"/>
        <end position="204"/>
    </location>
</feature>
<keyword evidence="11" id="KW-0449">Lipoprotein</keyword>
<dbReference type="NCBIfam" id="TIGR00546">
    <property type="entry name" value="lnt"/>
    <property type="match status" value="1"/>
</dbReference>
<comment type="similarity">
    <text evidence="2 9">Belongs to the CN hydrolase family. Apolipoprotein N-acyltransferase subfamily.</text>
</comment>
<keyword evidence="6 9" id="KW-1133">Transmembrane helix</keyword>
<dbReference type="PANTHER" id="PTHR38686">
    <property type="entry name" value="APOLIPOPROTEIN N-ACYLTRANSFERASE"/>
    <property type="match status" value="1"/>
</dbReference>
<dbReference type="GO" id="GO:0005886">
    <property type="term" value="C:plasma membrane"/>
    <property type="evidence" value="ECO:0007669"/>
    <property type="project" value="UniProtKB-SubCell"/>
</dbReference>
<feature type="transmembrane region" description="Helical" evidence="9">
    <location>
        <begin position="155"/>
        <end position="176"/>
    </location>
</feature>
<feature type="transmembrane region" description="Helical" evidence="9">
    <location>
        <begin position="82"/>
        <end position="106"/>
    </location>
</feature>
<feature type="transmembrane region" description="Helical" evidence="9">
    <location>
        <begin position="113"/>
        <end position="135"/>
    </location>
</feature>
<dbReference type="EMBL" id="MUYB01000015">
    <property type="protein sequence ID" value="OOS05194.1"/>
    <property type="molecule type" value="Genomic_DNA"/>
</dbReference>
<feature type="transmembrane region" description="Helical" evidence="9">
    <location>
        <begin position="485"/>
        <end position="504"/>
    </location>
</feature>
<comment type="catalytic activity">
    <reaction evidence="9">
        <text>N-terminal S-1,2-diacyl-sn-glyceryl-L-cysteinyl-[lipoprotein] + a glycerophospholipid = N-acyl-S-1,2-diacyl-sn-glyceryl-L-cysteinyl-[lipoprotein] + a 2-acyl-sn-glycero-3-phospholipid + H(+)</text>
        <dbReference type="Rhea" id="RHEA:48228"/>
        <dbReference type="Rhea" id="RHEA-COMP:14681"/>
        <dbReference type="Rhea" id="RHEA-COMP:14684"/>
        <dbReference type="ChEBI" id="CHEBI:15378"/>
        <dbReference type="ChEBI" id="CHEBI:136912"/>
        <dbReference type="ChEBI" id="CHEBI:140656"/>
        <dbReference type="ChEBI" id="CHEBI:140657"/>
        <dbReference type="ChEBI" id="CHEBI:140660"/>
        <dbReference type="EC" id="2.3.1.269"/>
    </reaction>
</comment>
<feature type="transmembrane region" description="Helical" evidence="9">
    <location>
        <begin position="49"/>
        <end position="70"/>
    </location>
</feature>
<keyword evidence="5 9" id="KW-0812">Transmembrane</keyword>
<dbReference type="SUPFAM" id="SSF56317">
    <property type="entry name" value="Carbon-nitrogen hydrolase"/>
    <property type="match status" value="1"/>
</dbReference>
<evidence type="ECO:0000259" key="10">
    <source>
        <dbReference type="PROSITE" id="PS50263"/>
    </source>
</evidence>
<evidence type="ECO:0000256" key="5">
    <source>
        <dbReference type="ARBA" id="ARBA00022692"/>
    </source>
</evidence>
<feature type="transmembrane region" description="Helical" evidence="9">
    <location>
        <begin position="6"/>
        <end position="29"/>
    </location>
</feature>
<keyword evidence="8 9" id="KW-0012">Acyltransferase</keyword>
<comment type="subcellular location">
    <subcellularLocation>
        <location evidence="1 9">Cell membrane</location>
        <topology evidence="1 9">Multi-pass membrane protein</topology>
    </subcellularLocation>
</comment>
<evidence type="ECO:0000256" key="6">
    <source>
        <dbReference type="ARBA" id="ARBA00022989"/>
    </source>
</evidence>
<sequence length="510" mass="57433">MQNPWFVYLLALLTGAVGVLSFSPFDYWIAAYFSVAGLLFLTQLSQRRIALRATFLWGMAFFTFGVNWLHVSIHQFGGTPLWLSYVMVLLLAAYLSLYPLLFAYLVQRFQVKSAVIFAVIWTATEWLRGTLFTGFPWLQFGYSQIDSPFAHIAPLFGVSGLTFFVLWGSASILSLVSHLFRTPKNIPLVLFHLGLLIVVAGLAINSGNLKYVHKVEDKSLKVTLAQGNIEQQLKWDPEYFLNTLDIYQKQIQQHLGKSDLIVLPESSLPTLENHLQTFLQSLDDVAGENKTELLIGTVYQDINQNAIFNSIVQLGQQNQKYFAEKAPRYNKVHLVPFGEYVPLEKVLRPLGSVFNLPMSALQAGNDKQATFQVKGRHLAAAICYEIIFGELVRKNVNKNTDFLLTISNDAWFGNSIGPWQHLQMARMRALELGKPVIRGTNTGITTFIDEFGQIQAQAPQFTQTTLTQVIAPTEGRTPYSALGNLPLYALCILFTLIRGAGWLLRRKMKI</sequence>
<dbReference type="EC" id="2.3.1.269" evidence="9"/>
<dbReference type="InterPro" id="IPR045378">
    <property type="entry name" value="LNT_N"/>
</dbReference>
<comment type="function">
    <text evidence="9">Catalyzes the phospholipid dependent N-acylation of the N-terminal cysteine of apolipoprotein, the last step in lipoprotein maturation.</text>
</comment>
<dbReference type="Gene3D" id="3.60.110.10">
    <property type="entry name" value="Carbon-nitrogen hydrolase"/>
    <property type="match status" value="1"/>
</dbReference>
<reference evidence="11 12" key="1">
    <citation type="submission" date="2017-02" db="EMBL/GenBank/DDBJ databases">
        <title>Draft genome sequence of Haemophilus felis CCUG 31170 type strain.</title>
        <authorList>
            <person name="Engstrom-Jakobsson H."/>
            <person name="Salva-Serra F."/>
            <person name="Thorell K."/>
            <person name="Gonzales-Siles L."/>
            <person name="Karlsson R."/>
            <person name="Boulund F."/>
            <person name="Engstrand L."/>
            <person name="Kristiansson E."/>
            <person name="Moore E."/>
        </authorList>
    </citation>
    <scope>NUCLEOTIDE SEQUENCE [LARGE SCALE GENOMIC DNA]</scope>
    <source>
        <strain evidence="11 12">CCUG 31170</strain>
    </source>
</reference>
<comment type="caution">
    <text evidence="11">The sequence shown here is derived from an EMBL/GenBank/DDBJ whole genome shotgun (WGS) entry which is preliminary data.</text>
</comment>
<dbReference type="OrthoDB" id="9804277at2"/>
<comment type="pathway">
    <text evidence="9">Protein modification; lipoprotein biosynthesis (N-acyl transfer).</text>
</comment>
<dbReference type="InterPro" id="IPR004563">
    <property type="entry name" value="Apolipo_AcylTrfase"/>
</dbReference>
<dbReference type="PROSITE" id="PS50263">
    <property type="entry name" value="CN_HYDROLASE"/>
    <property type="match status" value="1"/>
</dbReference>
<evidence type="ECO:0000313" key="11">
    <source>
        <dbReference type="EMBL" id="OOS05194.1"/>
    </source>
</evidence>
<dbReference type="Proteomes" id="UP000190023">
    <property type="component" value="Unassembled WGS sequence"/>
</dbReference>
<dbReference type="UniPathway" id="UPA00666"/>
<dbReference type="Pfam" id="PF00795">
    <property type="entry name" value="CN_hydrolase"/>
    <property type="match status" value="1"/>
</dbReference>
<feature type="domain" description="CN hydrolase" evidence="10">
    <location>
        <begin position="225"/>
        <end position="472"/>
    </location>
</feature>
<evidence type="ECO:0000256" key="8">
    <source>
        <dbReference type="ARBA" id="ARBA00023315"/>
    </source>
</evidence>
<dbReference type="Pfam" id="PF20154">
    <property type="entry name" value="LNT_N"/>
    <property type="match status" value="1"/>
</dbReference>
<proteinExistence type="inferred from homology"/>
<evidence type="ECO:0000313" key="12">
    <source>
        <dbReference type="Proteomes" id="UP000190023"/>
    </source>
</evidence>
<name>A0A1T0B530_9PAST</name>
<evidence type="ECO:0000256" key="4">
    <source>
        <dbReference type="ARBA" id="ARBA00022679"/>
    </source>
</evidence>